<dbReference type="OrthoDB" id="9807387at2"/>
<keyword evidence="1" id="KW-0378">Hydrolase</keyword>
<protein>
    <recommendedName>
        <fullName evidence="2">Isochorismatase-like domain-containing protein</fullName>
    </recommendedName>
</protein>
<comment type="caution">
    <text evidence="3">The sequence shown here is derived from an EMBL/GenBank/DDBJ whole genome shotgun (WGS) entry which is preliminary data.</text>
</comment>
<dbReference type="EMBL" id="LGSI01000071">
    <property type="protein sequence ID" value="OCR22046.1"/>
    <property type="molecule type" value="Genomic_DNA"/>
</dbReference>
<evidence type="ECO:0000259" key="2">
    <source>
        <dbReference type="Pfam" id="PF00857"/>
    </source>
</evidence>
<reference evidence="3 4" key="1">
    <citation type="submission" date="2015-07" db="EMBL/GenBank/DDBJ databases">
        <title>Draft genome sequence of a diazotrophic, plant growth-promoting rhizobacterium of the Pseudomonas syringae complex.</title>
        <authorList>
            <person name="Patten C.L."/>
            <person name="Jeong H."/>
        </authorList>
    </citation>
    <scope>NUCLEOTIDE SEQUENCE [LARGE SCALE GENOMIC DNA]</scope>
    <source>
        <strain evidence="3 4">GR12-2</strain>
    </source>
</reference>
<dbReference type="InterPro" id="IPR000868">
    <property type="entry name" value="Isochorismatase-like_dom"/>
</dbReference>
<dbReference type="Proteomes" id="UP000093104">
    <property type="component" value="Unassembled WGS sequence"/>
</dbReference>
<name>A0A1C7YZ13_PSESX</name>
<dbReference type="Gene3D" id="3.40.50.850">
    <property type="entry name" value="Isochorismatase-like"/>
    <property type="match status" value="1"/>
</dbReference>
<accession>A0A1C7YZ13</accession>
<dbReference type="Pfam" id="PF00857">
    <property type="entry name" value="Isochorismatase"/>
    <property type="match status" value="1"/>
</dbReference>
<dbReference type="AlphaFoldDB" id="A0A1C7YZ13"/>
<gene>
    <name evidence="3" type="ORF">AFK24_26760</name>
</gene>
<dbReference type="CDD" id="cd00431">
    <property type="entry name" value="cysteine_hydrolases"/>
    <property type="match status" value="1"/>
</dbReference>
<dbReference type="PANTHER" id="PTHR43540">
    <property type="entry name" value="PEROXYUREIDOACRYLATE/UREIDOACRYLATE AMIDOHYDROLASE-RELATED"/>
    <property type="match status" value="1"/>
</dbReference>
<dbReference type="GO" id="GO:0016787">
    <property type="term" value="F:hydrolase activity"/>
    <property type="evidence" value="ECO:0007669"/>
    <property type="project" value="UniProtKB-KW"/>
</dbReference>
<proteinExistence type="predicted"/>
<dbReference type="RefSeq" id="WP_065836109.1">
    <property type="nucleotide sequence ID" value="NZ_LGSI01000071.1"/>
</dbReference>
<dbReference type="PATRIC" id="fig|317.243.peg.1428"/>
<sequence length="213" mass="23203">MNLDSLQEWLAPARTALCIIDPQVDFIAPHGLLANLGVDVAPLAAPLGRIQRLLEQARASGVAVYFIGLAQSVEGCPPSWQQRLLRSDKDLQVANSLCVELSPGAEFFGVQPHEGEQVVWKHRYSAFHGTDLATRLRATGIDTLAVCGFTTECCVDSTVRDAFHQDFAVFVASDACAAYDPQIHRHSLAVLAESFAINLETDVLIQAWSHDHA</sequence>
<evidence type="ECO:0000313" key="4">
    <source>
        <dbReference type="Proteomes" id="UP000093104"/>
    </source>
</evidence>
<dbReference type="SUPFAM" id="SSF52499">
    <property type="entry name" value="Isochorismatase-like hydrolases"/>
    <property type="match status" value="1"/>
</dbReference>
<evidence type="ECO:0000313" key="3">
    <source>
        <dbReference type="EMBL" id="OCR22046.1"/>
    </source>
</evidence>
<feature type="domain" description="Isochorismatase-like" evidence="2">
    <location>
        <begin position="15"/>
        <end position="201"/>
    </location>
</feature>
<dbReference type="InterPro" id="IPR036380">
    <property type="entry name" value="Isochorismatase-like_sf"/>
</dbReference>
<organism evidence="3 4">
    <name type="scientific">Pseudomonas syringae</name>
    <dbReference type="NCBI Taxonomy" id="317"/>
    <lineage>
        <taxon>Bacteria</taxon>
        <taxon>Pseudomonadati</taxon>
        <taxon>Pseudomonadota</taxon>
        <taxon>Gammaproteobacteria</taxon>
        <taxon>Pseudomonadales</taxon>
        <taxon>Pseudomonadaceae</taxon>
        <taxon>Pseudomonas</taxon>
    </lineage>
</organism>
<evidence type="ECO:0000256" key="1">
    <source>
        <dbReference type="ARBA" id="ARBA00022801"/>
    </source>
</evidence>
<dbReference type="InterPro" id="IPR050272">
    <property type="entry name" value="Isochorismatase-like_hydrls"/>
</dbReference>